<proteinExistence type="predicted"/>
<gene>
    <name evidence="1" type="ORF">SIN8267_02535</name>
</gene>
<evidence type="ECO:0000313" key="1">
    <source>
        <dbReference type="EMBL" id="CAH0992415.1"/>
    </source>
</evidence>
<accession>A0ABM9AGZ3</accession>
<keyword evidence="2" id="KW-1185">Reference proteome</keyword>
<dbReference type="RefSeq" id="WP_237445103.1">
    <property type="nucleotide sequence ID" value="NZ_CAKLPX010000003.1"/>
</dbReference>
<comment type="caution">
    <text evidence="1">The sequence shown here is derived from an EMBL/GenBank/DDBJ whole genome shotgun (WGS) entry which is preliminary data.</text>
</comment>
<dbReference type="Proteomes" id="UP000838100">
    <property type="component" value="Unassembled WGS sequence"/>
</dbReference>
<dbReference type="EMBL" id="CAKLPX010000003">
    <property type="protein sequence ID" value="CAH0992415.1"/>
    <property type="molecule type" value="Genomic_DNA"/>
</dbReference>
<evidence type="ECO:0000313" key="2">
    <source>
        <dbReference type="Proteomes" id="UP000838100"/>
    </source>
</evidence>
<name>A0ABM9AGZ3_9GAMM</name>
<protein>
    <submittedName>
        <fullName evidence="1">Uncharacterized protein</fullName>
    </submittedName>
</protein>
<sequence>MQKRVMRGASAAMQSYRGPDFNFGDFQGRMMQVEYKEIVEVLGFAPYKIDSEAIVQAFEITKLVLADE</sequence>
<organism evidence="1 2">
    <name type="scientific">Sinobacterium norvegicum</name>
    <dbReference type="NCBI Taxonomy" id="1641715"/>
    <lineage>
        <taxon>Bacteria</taxon>
        <taxon>Pseudomonadati</taxon>
        <taxon>Pseudomonadota</taxon>
        <taxon>Gammaproteobacteria</taxon>
        <taxon>Cellvibrionales</taxon>
        <taxon>Spongiibacteraceae</taxon>
        <taxon>Sinobacterium</taxon>
    </lineage>
</organism>
<reference evidence="1" key="1">
    <citation type="submission" date="2021-12" db="EMBL/GenBank/DDBJ databases">
        <authorList>
            <person name="Rodrigo-Torres L."/>
            <person name="Arahal R. D."/>
            <person name="Lucena T."/>
        </authorList>
    </citation>
    <scope>NUCLEOTIDE SEQUENCE</scope>
    <source>
        <strain evidence="1">CECT 8267</strain>
    </source>
</reference>